<gene>
    <name evidence="2" type="ORF">EJ903_16815</name>
</gene>
<dbReference type="AlphaFoldDB" id="A0A3S0K2M0"/>
<dbReference type="EMBL" id="RXMA01000017">
    <property type="protein sequence ID" value="RTR17796.1"/>
    <property type="molecule type" value="Genomic_DNA"/>
</dbReference>
<feature type="transmembrane region" description="Helical" evidence="1">
    <location>
        <begin position="240"/>
        <end position="261"/>
    </location>
</feature>
<organism evidence="2 3">
    <name type="scientific">Azospirillum griseum</name>
    <dbReference type="NCBI Taxonomy" id="2496639"/>
    <lineage>
        <taxon>Bacteria</taxon>
        <taxon>Pseudomonadati</taxon>
        <taxon>Pseudomonadota</taxon>
        <taxon>Alphaproteobacteria</taxon>
        <taxon>Rhodospirillales</taxon>
        <taxon>Azospirillaceae</taxon>
        <taxon>Azospirillum</taxon>
    </lineage>
</organism>
<keyword evidence="1" id="KW-0812">Transmembrane</keyword>
<name>A0A3S0K2M0_9PROT</name>
<reference evidence="2 3" key="1">
    <citation type="submission" date="2018-12" db="EMBL/GenBank/DDBJ databases">
        <authorList>
            <person name="Yang Y."/>
        </authorList>
    </citation>
    <scope>NUCLEOTIDE SEQUENCE [LARGE SCALE GENOMIC DNA]</scope>
    <source>
        <strain evidence="2 3">L-25-5w-1</strain>
    </source>
</reference>
<accession>A0A3S0K2M0</accession>
<comment type="caution">
    <text evidence="2">The sequence shown here is derived from an EMBL/GenBank/DDBJ whole genome shotgun (WGS) entry which is preliminary data.</text>
</comment>
<evidence type="ECO:0000256" key="1">
    <source>
        <dbReference type="SAM" id="Phobius"/>
    </source>
</evidence>
<evidence type="ECO:0000313" key="2">
    <source>
        <dbReference type="EMBL" id="RTR17796.1"/>
    </source>
</evidence>
<dbReference type="Proteomes" id="UP000277007">
    <property type="component" value="Unassembled WGS sequence"/>
</dbReference>
<dbReference type="Pfam" id="PF09608">
    <property type="entry name" value="Alph_Pro_TM"/>
    <property type="match status" value="1"/>
</dbReference>
<keyword evidence="3" id="KW-1185">Reference proteome</keyword>
<keyword evidence="1" id="KW-0472">Membrane</keyword>
<evidence type="ECO:0000313" key="3">
    <source>
        <dbReference type="Proteomes" id="UP000277007"/>
    </source>
</evidence>
<dbReference type="RefSeq" id="WP_126617560.1">
    <property type="nucleotide sequence ID" value="NZ_JBHUCY010000015.1"/>
</dbReference>
<keyword evidence="1" id="KW-1133">Transmembrane helix</keyword>
<protein>
    <recommendedName>
        <fullName evidence="4">Transmembrane protein</fullName>
    </recommendedName>
</protein>
<dbReference type="InterPro" id="IPR019088">
    <property type="entry name" value="CHP02186-rel_TM"/>
</dbReference>
<dbReference type="OrthoDB" id="9815212at2"/>
<proteinExistence type="predicted"/>
<evidence type="ECO:0008006" key="4">
    <source>
        <dbReference type="Google" id="ProtNLM"/>
    </source>
</evidence>
<sequence length="264" mass="28306">MRVPRLGAGRLWVARGLGGVAGLALAGVLAVTLATTVWAQQLVADLSSHLIAITTGFTGTEVVLFGTTDGAGDVAIVVTGPKMPALVRRKERVLGMWMNTRTVHFSQAPSFYSVATSRPLDQIVSRTLLERQQIGVPQLTLAPQDSALDSREQAEFREALIRNKQRAGVYTPTTGTVSFLGDRLFRTNLYFPANVPTGLYNVEALLIRNGEVVSAQTTPLVVSKIGFSAEVYDMARHRPITYGVLAVLGAVAAGWTAGAAFRRV</sequence>